<dbReference type="SUPFAM" id="SSF53448">
    <property type="entry name" value="Nucleotide-diphospho-sugar transferases"/>
    <property type="match status" value="1"/>
</dbReference>
<dbReference type="InterPro" id="IPR029044">
    <property type="entry name" value="Nucleotide-diphossugar_trans"/>
</dbReference>
<accession>A0ABU1DCX9</accession>
<dbReference type="SUPFAM" id="SSF48452">
    <property type="entry name" value="TPR-like"/>
    <property type="match status" value="1"/>
</dbReference>
<dbReference type="InterPro" id="IPR050834">
    <property type="entry name" value="Glycosyltransf_2"/>
</dbReference>
<dbReference type="InterPro" id="IPR001173">
    <property type="entry name" value="Glyco_trans_2-like"/>
</dbReference>
<dbReference type="Pfam" id="PF00535">
    <property type="entry name" value="Glycos_transf_2"/>
    <property type="match status" value="1"/>
</dbReference>
<keyword evidence="3" id="KW-1185">Reference proteome</keyword>
<evidence type="ECO:0000313" key="3">
    <source>
        <dbReference type="Proteomes" id="UP001181622"/>
    </source>
</evidence>
<sequence length="745" mass="81137">MTAKTGLSPFEVVQTATISVDGRTVAVPLYAPDGAVTSGRFDRVESGVRFALEAGATMRLVQFANKPSSKQRQSSYLLRLPAGGDLKIEVATGGGRYGEGCFLCLQIYGLEHGFITQVWMELSGRNRSFEVKLPKRAAFGCLATQISGAGTIGDIEAVISGSSGAGQTTLGFEPGVRRPEELAELIGGGGASEARAAEELRRVAAAQPDVVIAAAGKWYWERSYHALTRMAALSATWPDVEGLGRVVVNLKYFVARALGNLNATVSAQKALAEIQEIKDWRRLLGAREAQAVLILHGQALMRNGRIEDGLAALNVARLNDPTHWEAYYLLANNLDEQDGPLKDAYYQAAATLLARPHPKLTVATVENDLRNGRWADALSKALAGVAASTEPVDVWLALANVYLHAGDLESWQHYLRAYFKQFGLFPPRFDLRSAPPEARYASLGTAAPAAEAATRGTVAVIMTTYNSQDVLALAARSVLAQTYPGLKLVIVDDDSSDGTLEIARALAAEDPRVEILPQTTNCGTYACKNVALASVEADYYTFHDSDDWMHPQRIARHLDVMEETGAVCTTSLWFRMEAHGRAAARHAGGYQHTNPASIFIRKEVLSAVGYFDCVRTGADTEFFWRVRNRFERDKVQDIPLPLAIGLFHDASLTQSGVTAFNRHRFSEVRLAYWESWVGWHLETLADDPSRLRVPFPLRERPYWAPPAITPEGGRPALPEAAVAIIAAEDQARERVAATDDVSGST</sequence>
<protein>
    <submittedName>
        <fullName evidence="2">Glycosyltransferase</fullName>
    </submittedName>
</protein>
<organism evidence="2 3">
    <name type="scientific">Chelatococcus sambhunathii</name>
    <dbReference type="NCBI Taxonomy" id="363953"/>
    <lineage>
        <taxon>Bacteria</taxon>
        <taxon>Pseudomonadati</taxon>
        <taxon>Pseudomonadota</taxon>
        <taxon>Alphaproteobacteria</taxon>
        <taxon>Hyphomicrobiales</taxon>
        <taxon>Chelatococcaceae</taxon>
        <taxon>Chelatococcus</taxon>
    </lineage>
</organism>
<name>A0ABU1DCX9_9HYPH</name>
<feature type="domain" description="Glycosyltransferase 2-like" evidence="1">
    <location>
        <begin position="460"/>
        <end position="586"/>
    </location>
</feature>
<dbReference type="PANTHER" id="PTHR43685:SF2">
    <property type="entry name" value="GLYCOSYLTRANSFERASE 2-LIKE DOMAIN-CONTAINING PROTEIN"/>
    <property type="match status" value="1"/>
</dbReference>
<dbReference type="Gene3D" id="1.25.40.10">
    <property type="entry name" value="Tetratricopeptide repeat domain"/>
    <property type="match status" value="1"/>
</dbReference>
<gene>
    <name evidence="2" type="ORF">IHQ68_04905</name>
</gene>
<evidence type="ECO:0000259" key="1">
    <source>
        <dbReference type="Pfam" id="PF00535"/>
    </source>
</evidence>
<dbReference type="CDD" id="cd00761">
    <property type="entry name" value="Glyco_tranf_GTA_type"/>
    <property type="match status" value="1"/>
</dbReference>
<comment type="caution">
    <text evidence="2">The sequence shown here is derived from an EMBL/GenBank/DDBJ whole genome shotgun (WGS) entry which is preliminary data.</text>
</comment>
<proteinExistence type="predicted"/>
<dbReference type="Proteomes" id="UP001181622">
    <property type="component" value="Unassembled WGS sequence"/>
</dbReference>
<dbReference type="EMBL" id="JADBEO010000007">
    <property type="protein sequence ID" value="MDR4305963.1"/>
    <property type="molecule type" value="Genomic_DNA"/>
</dbReference>
<dbReference type="InterPro" id="IPR011990">
    <property type="entry name" value="TPR-like_helical_dom_sf"/>
</dbReference>
<evidence type="ECO:0000313" key="2">
    <source>
        <dbReference type="EMBL" id="MDR4305963.1"/>
    </source>
</evidence>
<dbReference type="PANTHER" id="PTHR43685">
    <property type="entry name" value="GLYCOSYLTRANSFERASE"/>
    <property type="match status" value="1"/>
</dbReference>
<reference evidence="2" key="1">
    <citation type="submission" date="2020-10" db="EMBL/GenBank/DDBJ databases">
        <authorList>
            <person name="Abbas A."/>
            <person name="Razzaq R."/>
            <person name="Waqas M."/>
            <person name="Abbas N."/>
            <person name="Nielsen T.K."/>
            <person name="Hansen L.H."/>
            <person name="Hussain S."/>
            <person name="Shahid M."/>
        </authorList>
    </citation>
    <scope>NUCLEOTIDE SEQUENCE</scope>
    <source>
        <strain evidence="2">S14</strain>
    </source>
</reference>
<dbReference type="Gene3D" id="3.90.550.10">
    <property type="entry name" value="Spore Coat Polysaccharide Biosynthesis Protein SpsA, Chain A"/>
    <property type="match status" value="1"/>
</dbReference>
<dbReference type="RefSeq" id="WP_309389397.1">
    <property type="nucleotide sequence ID" value="NZ_JADBEO010000007.1"/>
</dbReference>